<feature type="binding site" evidence="16">
    <location>
        <position position="377"/>
    </location>
    <ligand>
        <name>chloride</name>
        <dbReference type="ChEBI" id="CHEBI:17996"/>
        <label>1</label>
    </ligand>
</feature>
<dbReference type="GO" id="GO:0046872">
    <property type="term" value="F:metal ion binding"/>
    <property type="evidence" value="ECO:0007669"/>
    <property type="project" value="UniProtKB-KW"/>
</dbReference>
<evidence type="ECO:0000256" key="18">
    <source>
        <dbReference type="PIRSR" id="PIRSR601548-4"/>
    </source>
</evidence>
<evidence type="ECO:0000256" key="12">
    <source>
        <dbReference type="ARBA" id="ARBA00039858"/>
    </source>
</evidence>
<evidence type="ECO:0000256" key="1">
    <source>
        <dbReference type="ARBA" id="ARBA00008139"/>
    </source>
</evidence>
<evidence type="ECO:0000256" key="6">
    <source>
        <dbReference type="ARBA" id="ARBA00022801"/>
    </source>
</evidence>
<keyword evidence="4 17" id="KW-0479">Metal-binding</keyword>
<feature type="active site" description="Proton acceptor 1" evidence="13">
    <location>
        <position position="239"/>
    </location>
</feature>
<feature type="binding site" evidence="19">
    <location>
        <position position="266"/>
    </location>
    <ligand>
        <name>Zn(2+)</name>
        <dbReference type="ChEBI" id="CHEBI:29105"/>
        <label>2</label>
        <note>catalytic</note>
    </ligand>
</feature>
<evidence type="ECO:0000256" key="2">
    <source>
        <dbReference type="ARBA" id="ARBA00022645"/>
    </source>
</evidence>
<evidence type="ECO:0000256" key="10">
    <source>
        <dbReference type="ARBA" id="ARBA00023180"/>
    </source>
</evidence>
<dbReference type="GO" id="GO:0005886">
    <property type="term" value="C:plasma membrane"/>
    <property type="evidence" value="ECO:0007669"/>
    <property type="project" value="TreeGrafter"/>
</dbReference>
<evidence type="ECO:0000256" key="16">
    <source>
        <dbReference type="PIRSR" id="PIRSR601548-2"/>
    </source>
</evidence>
<feature type="active site" description="Proton donor 1" evidence="13">
    <location>
        <position position="368"/>
    </location>
</feature>
<dbReference type="AlphaFoldDB" id="A0A812EML8"/>
<dbReference type="SUPFAM" id="SSF55486">
    <property type="entry name" value="Metalloproteases ('zincins'), catalytic domain"/>
    <property type="match status" value="1"/>
</dbReference>
<dbReference type="PANTHER" id="PTHR10514">
    <property type="entry name" value="ANGIOTENSIN-CONVERTING ENZYME"/>
    <property type="match status" value="1"/>
</dbReference>
<dbReference type="FunFam" id="1.10.1370.30:FF:000004">
    <property type="entry name" value="Angiotensin-converting enzyme"/>
    <property type="match status" value="1"/>
</dbReference>
<keyword evidence="9 18" id="KW-1015">Disulfide bond</keyword>
<evidence type="ECO:0000256" key="14">
    <source>
        <dbReference type="PIRSR" id="PIRSR601548-10"/>
    </source>
</evidence>
<dbReference type="PROSITE" id="PS52011">
    <property type="entry name" value="PEPTIDASE_M2"/>
    <property type="match status" value="1"/>
</dbReference>
<comment type="cofactor">
    <cofactor evidence="21">
        <name>Zn(2+)</name>
        <dbReference type="ChEBI" id="CHEBI:29105"/>
    </cofactor>
    <text evidence="21">Binds 1 zinc ion per subunit.</text>
</comment>
<dbReference type="EC" id="3.4.-.-" evidence="21"/>
<dbReference type="Pfam" id="PF01401">
    <property type="entry name" value="Peptidase_M2"/>
    <property type="match status" value="1"/>
</dbReference>
<dbReference type="PANTHER" id="PTHR10514:SF27">
    <property type="entry name" value="ANGIOTENSIN-CONVERTING ENZYME"/>
    <property type="match status" value="1"/>
</dbReference>
<dbReference type="GO" id="GO:0004180">
    <property type="term" value="F:carboxypeptidase activity"/>
    <property type="evidence" value="ECO:0007669"/>
    <property type="project" value="UniProtKB-KW"/>
</dbReference>
<reference evidence="22" key="1">
    <citation type="submission" date="2021-01" db="EMBL/GenBank/DDBJ databases">
        <authorList>
            <person name="Li R."/>
            <person name="Bekaert M."/>
        </authorList>
    </citation>
    <scope>NUCLEOTIDE SEQUENCE</scope>
    <source>
        <strain evidence="22">Farmed</strain>
    </source>
</reference>
<keyword evidence="2 21" id="KW-0121">Carboxypeptidase</keyword>
<feature type="disulfide bond" evidence="18">
    <location>
        <begin position="393"/>
        <end position="405"/>
    </location>
</feature>
<evidence type="ECO:0000256" key="21">
    <source>
        <dbReference type="RuleBase" id="RU361144"/>
    </source>
</evidence>
<feature type="binding site" evidence="19">
    <location>
        <position position="238"/>
    </location>
    <ligand>
        <name>Zn(2+)</name>
        <dbReference type="ChEBI" id="CHEBI:29105"/>
        <label>2</label>
        <note>catalytic</note>
    </ligand>
</feature>
<feature type="glycosylation site" description="N-linked (GlcNAc...) asparagine; partial" evidence="14">
    <location>
        <position position="193"/>
    </location>
</feature>
<feature type="binding site" evidence="16">
    <location>
        <position position="84"/>
    </location>
    <ligand>
        <name>chloride</name>
        <dbReference type="ChEBI" id="CHEBI:17996"/>
        <label>1</label>
    </ligand>
</feature>
<dbReference type="GO" id="GO:0008237">
    <property type="term" value="F:metallopeptidase activity"/>
    <property type="evidence" value="ECO:0007669"/>
    <property type="project" value="UniProtKB-KW"/>
</dbReference>
<comment type="similarity">
    <text evidence="1 20 21">Belongs to the peptidase M2 family.</text>
</comment>
<proteinExistence type="inferred from homology"/>
<protein>
    <recommendedName>
        <fullName evidence="12 21">Angiotensin-converting enzyme</fullName>
        <ecNumber evidence="21">3.4.-.-</ecNumber>
    </recommendedName>
</protein>
<keyword evidence="3 21" id="KW-0645">Protease</keyword>
<keyword evidence="10 14" id="KW-0325">Glycoprotein</keyword>
<comment type="caution">
    <text evidence="22">The sequence shown here is derived from an EMBL/GenBank/DDBJ whole genome shotgun (WGS) entry which is preliminary data.</text>
</comment>
<keyword evidence="7 17" id="KW-0862">Zinc</keyword>
<evidence type="ECO:0000256" key="19">
    <source>
        <dbReference type="PIRSR" id="PIRSR601548-8"/>
    </source>
</evidence>
<name>A0A812EML8_ACAPH</name>
<feature type="active site" description="Proton donor 2" evidence="15">
    <location>
        <position position="368"/>
    </location>
</feature>
<feature type="binding site" evidence="17">
    <location>
        <position position="266"/>
    </location>
    <ligand>
        <name>Zn(2+)</name>
        <dbReference type="ChEBI" id="CHEBI:29105"/>
        <label>1</label>
        <note>catalytic</note>
    </ligand>
</feature>
<feature type="binding site" evidence="19">
    <location>
        <position position="242"/>
    </location>
    <ligand>
        <name>Zn(2+)</name>
        <dbReference type="ChEBI" id="CHEBI:29105"/>
        <label>2</label>
        <note>catalytic</note>
    </ligand>
</feature>
<evidence type="ECO:0000256" key="17">
    <source>
        <dbReference type="PIRSR" id="PIRSR601548-3"/>
    </source>
</evidence>
<gene>
    <name evidence="22" type="ORF">SPHA_75258</name>
</gene>
<dbReference type="OrthoDB" id="10029630at2759"/>
<dbReference type="GO" id="GO:0008241">
    <property type="term" value="F:peptidyl-dipeptidase activity"/>
    <property type="evidence" value="ECO:0007669"/>
    <property type="project" value="UniProtKB-EC"/>
</dbReference>
<evidence type="ECO:0000256" key="20">
    <source>
        <dbReference type="PROSITE-ProRule" id="PRU01355"/>
    </source>
</evidence>
<evidence type="ECO:0000256" key="4">
    <source>
        <dbReference type="ARBA" id="ARBA00022723"/>
    </source>
</evidence>
<evidence type="ECO:0000256" key="9">
    <source>
        <dbReference type="ARBA" id="ARBA00023157"/>
    </source>
</evidence>
<feature type="binding site" evidence="17">
    <location>
        <position position="238"/>
    </location>
    <ligand>
        <name>Zn(2+)</name>
        <dbReference type="ChEBI" id="CHEBI:29105"/>
        <label>1</label>
        <note>catalytic</note>
    </ligand>
</feature>
<feature type="disulfide bond" evidence="18 20">
    <location>
        <begin position="207"/>
        <end position="225"/>
    </location>
</feature>
<evidence type="ECO:0000313" key="23">
    <source>
        <dbReference type="Proteomes" id="UP000597762"/>
    </source>
</evidence>
<comment type="caution">
    <text evidence="20">Lacks conserved residue(s) required for the propagation of feature annotation.</text>
</comment>
<evidence type="ECO:0000313" key="22">
    <source>
        <dbReference type="EMBL" id="CAE1325589.1"/>
    </source>
</evidence>
<comment type="catalytic activity">
    <reaction evidence="11">
        <text>Release of a C-terminal dipeptide, oligopeptide-|-Xaa-Yaa, when Xaa is not Pro, and Yaa is neither Asp nor Glu. Thus, conversion of angiotensin I to angiotensin II, with increase in vasoconstrictor activity, but no action on angiotensin II.</text>
        <dbReference type="EC" id="3.4.15.1"/>
    </reaction>
</comment>
<dbReference type="EMBL" id="CAHIKZ030005454">
    <property type="protein sequence ID" value="CAE1325589.1"/>
    <property type="molecule type" value="Genomic_DNA"/>
</dbReference>
<feature type="active site" description="Proton acceptor 2" evidence="15">
    <location>
        <position position="239"/>
    </location>
</feature>
<evidence type="ECO:0000256" key="5">
    <source>
        <dbReference type="ARBA" id="ARBA00022729"/>
    </source>
</evidence>
<sequence length="505" mass="59159">MLKIYSTACFQVDNECKKLQPHGLQSIIAQSRDYEKLKTVWEGWRNVSGKRMRQDFAKWVKLSNEAIKDGKQYKNLGESWRSAYGPGFVKKIEKLFHKIEELYRLFHAYVRNTLIKKYGAKYFKDNLIPAHILGNMWAQDWANINELLLPYKERLDVTGEMVKQGYNISKMFHQAEHFFTSIGLKNMTEKFWNQSVFEKISKRDMVCHASAWDLMATNDFRIKMCTEITMEDFVTIHHEMGHIQYYQQYEKQPVYFRNGANPGFHEAVGDTLALSVSTPQHLEKLSLVKNYTNSYEAEINYLMLMALDKLVFVPFAYVMDKFRWNVFSGEISEDEYTAKWWEYKCKYQGIRAPVKRTEDDFDPGAKMHIAGAVPYIRYFVSYIIQFQFHKALCDKIGFKGPLHKCDIYEKEEAGKAFADMLQLGSSVSWEDALEKITGKKKMDASAMLDYFEPLKKWLKNHTDESTIGWSCKNVIKTSSSSTSKKEPFKTFILLSVFYVSIWINF</sequence>
<evidence type="ECO:0000256" key="11">
    <source>
        <dbReference type="ARBA" id="ARBA00036868"/>
    </source>
</evidence>
<dbReference type="PRINTS" id="PR00791">
    <property type="entry name" value="PEPDIPTASEA"/>
</dbReference>
<dbReference type="GO" id="GO:0006508">
    <property type="term" value="P:proteolysis"/>
    <property type="evidence" value="ECO:0007669"/>
    <property type="project" value="UniProtKB-KW"/>
</dbReference>
<dbReference type="Gene3D" id="1.10.1370.30">
    <property type="match status" value="1"/>
</dbReference>
<organism evidence="22 23">
    <name type="scientific">Acanthosepion pharaonis</name>
    <name type="common">Pharaoh cuttlefish</name>
    <name type="synonym">Sepia pharaonis</name>
    <dbReference type="NCBI Taxonomy" id="158019"/>
    <lineage>
        <taxon>Eukaryota</taxon>
        <taxon>Metazoa</taxon>
        <taxon>Spiralia</taxon>
        <taxon>Lophotrochozoa</taxon>
        <taxon>Mollusca</taxon>
        <taxon>Cephalopoda</taxon>
        <taxon>Coleoidea</taxon>
        <taxon>Decapodiformes</taxon>
        <taxon>Sepiida</taxon>
        <taxon>Sepiina</taxon>
        <taxon>Sepiidae</taxon>
        <taxon>Acanthosepion</taxon>
    </lineage>
</organism>
<dbReference type="Proteomes" id="UP000597762">
    <property type="component" value="Unassembled WGS sequence"/>
</dbReference>
<keyword evidence="5" id="KW-0732">Signal</keyword>
<evidence type="ECO:0000256" key="3">
    <source>
        <dbReference type="ARBA" id="ARBA00022670"/>
    </source>
</evidence>
<accession>A0A812EML8</accession>
<evidence type="ECO:0000256" key="15">
    <source>
        <dbReference type="PIRSR" id="PIRSR601548-11"/>
    </source>
</evidence>
<dbReference type="CDD" id="cd06461">
    <property type="entry name" value="M2_ACE"/>
    <property type="match status" value="1"/>
</dbReference>
<evidence type="ECO:0000256" key="7">
    <source>
        <dbReference type="ARBA" id="ARBA00022833"/>
    </source>
</evidence>
<keyword evidence="23" id="KW-1185">Reference proteome</keyword>
<keyword evidence="6 21" id="KW-0378">Hydrolase</keyword>
<evidence type="ECO:0000256" key="13">
    <source>
        <dbReference type="PIRSR" id="PIRSR601548-1"/>
    </source>
</evidence>
<evidence type="ECO:0000256" key="8">
    <source>
        <dbReference type="ARBA" id="ARBA00023049"/>
    </source>
</evidence>
<feature type="binding site" evidence="17">
    <location>
        <position position="242"/>
    </location>
    <ligand>
        <name>Zn(2+)</name>
        <dbReference type="ChEBI" id="CHEBI:29105"/>
        <label>1</label>
        <note>catalytic</note>
    </ligand>
</feature>
<dbReference type="InterPro" id="IPR001548">
    <property type="entry name" value="Peptidase_M2"/>
</dbReference>
<keyword evidence="8 21" id="KW-0482">Metalloprotease</keyword>